<accession>G2PVM3</accession>
<reference evidence="4 5" key="1">
    <citation type="submission" date="2011-08" db="EMBL/GenBank/DDBJ databases">
        <title>Complete sequence of Caldicellulosiruptor lactoaceticus 6A.</title>
        <authorList>
            <consortium name="US DOE Joint Genome Institute"/>
            <person name="Lucas S."/>
            <person name="Han J."/>
            <person name="Lapidus A."/>
            <person name="Cheng J.-F."/>
            <person name="Goodwin L."/>
            <person name="Pitluck S."/>
            <person name="Peters L."/>
            <person name="Davenport K."/>
            <person name="Detter J.C."/>
            <person name="Han C."/>
            <person name="Tapia R."/>
            <person name="Land M."/>
            <person name="Hauser L."/>
            <person name="Kyrpides N."/>
            <person name="Ivanova N."/>
            <person name="Ovchinnikova G."/>
            <person name="Pagani I."/>
            <person name="Blumer-Schuette S.E."/>
            <person name="Kelly R.M."/>
            <person name="Woyke T."/>
        </authorList>
    </citation>
    <scope>NUCLEOTIDE SEQUENCE [LARGE SCALE GENOMIC DNA]</scope>
    <source>
        <strain evidence="4 5">6A</strain>
    </source>
</reference>
<dbReference type="InterPro" id="IPR029039">
    <property type="entry name" value="Flavoprotein-like_sf"/>
</dbReference>
<dbReference type="PANTHER" id="PTHR43278">
    <property type="entry name" value="NAD(P)H-DEPENDENT FMN-CONTAINING OXIDOREDUCTASE YWQN-RELATED"/>
    <property type="match status" value="1"/>
</dbReference>
<dbReference type="EMBL" id="CP003001">
    <property type="protein sequence ID" value="AEM74623.1"/>
    <property type="molecule type" value="Genomic_DNA"/>
</dbReference>
<dbReference type="SUPFAM" id="SSF52218">
    <property type="entry name" value="Flavoproteins"/>
    <property type="match status" value="1"/>
</dbReference>
<gene>
    <name evidence="4" type="ORF">Calla_2059</name>
</gene>
<dbReference type="GO" id="GO:0016491">
    <property type="term" value="F:oxidoreductase activity"/>
    <property type="evidence" value="ECO:0007669"/>
    <property type="project" value="InterPro"/>
</dbReference>
<protein>
    <submittedName>
        <fullName evidence="4">Nadph-dependent fmn reductase</fullName>
    </submittedName>
</protein>
<feature type="domain" description="NADPH-dependent FMN reductase-like" evidence="3">
    <location>
        <begin position="4"/>
        <end position="146"/>
    </location>
</feature>
<name>G2PVM3_9FIRM</name>
<evidence type="ECO:0000256" key="2">
    <source>
        <dbReference type="ARBA" id="ARBA00022643"/>
    </source>
</evidence>
<organism evidence="4 5">
    <name type="scientific">Caldicellulosiruptor acetigenus 6A</name>
    <dbReference type="NCBI Taxonomy" id="632516"/>
    <lineage>
        <taxon>Bacteria</taxon>
        <taxon>Bacillati</taxon>
        <taxon>Bacillota</taxon>
        <taxon>Bacillota incertae sedis</taxon>
        <taxon>Caldicellulosiruptorales</taxon>
        <taxon>Caldicellulosiruptoraceae</taxon>
        <taxon>Caldicellulosiruptor</taxon>
    </lineage>
</organism>
<sequence>MNKKIFCYVGSPRGEKSITINLARKLLTYLSHRSECIYKIYSPSELKLEKCLGCECCSKNGNCELDKVDNFDKIKNEMISSDVIILGTPVYAGTISSYLKEFIERLSLWLHIFKLAGKCGVIIATSTGNSLNETAYYLRRIMHGWGISDIYTMLIPVQTNDDLEKAEINEEINRCVEYLCSFLAGLKKPASNNYLEQYFQTLKKLYLPVRNFEHYEAKYWNENGFFELNSYKELLEILYKGK</sequence>
<evidence type="ECO:0000259" key="3">
    <source>
        <dbReference type="Pfam" id="PF03358"/>
    </source>
</evidence>
<proteinExistence type="predicted"/>
<evidence type="ECO:0000313" key="4">
    <source>
        <dbReference type="EMBL" id="AEM74623.1"/>
    </source>
</evidence>
<keyword evidence="1" id="KW-0285">Flavoprotein</keyword>
<keyword evidence="2" id="KW-0288">FMN</keyword>
<dbReference type="InterPro" id="IPR005025">
    <property type="entry name" value="FMN_Rdtase-like_dom"/>
</dbReference>
<dbReference type="RefSeq" id="WP_014043125.1">
    <property type="nucleotide sequence ID" value="NC_015949.1"/>
</dbReference>
<dbReference type="Gene3D" id="3.40.50.360">
    <property type="match status" value="1"/>
</dbReference>
<dbReference type="Pfam" id="PF03358">
    <property type="entry name" value="FMN_red"/>
    <property type="match status" value="1"/>
</dbReference>
<evidence type="ECO:0000313" key="5">
    <source>
        <dbReference type="Proteomes" id="UP000009257"/>
    </source>
</evidence>
<dbReference type="AlphaFoldDB" id="G2PVM3"/>
<dbReference type="PANTHER" id="PTHR43278:SF1">
    <property type="entry name" value="IRON-SULFUR FLAVOPROTEIN MJ1083"/>
    <property type="match status" value="1"/>
</dbReference>
<evidence type="ECO:0000256" key="1">
    <source>
        <dbReference type="ARBA" id="ARBA00022630"/>
    </source>
</evidence>
<dbReference type="Proteomes" id="UP000009257">
    <property type="component" value="Chromosome"/>
</dbReference>
<dbReference type="KEGG" id="clc:Calla_2059"/>
<dbReference type="InterPro" id="IPR051796">
    <property type="entry name" value="ISF_SsuE-like"/>
</dbReference>
<dbReference type="HOGENOM" id="CLU_050993_1_2_9"/>